<sequence length="119" mass="13762">MRDSNSIYSTNSQIRATRCFDKTDCPNFSSPAFALSVEMCEYLRSQIQTVFCQFQIPQSQCALPSIELLANRYRATTDSFNKSAEWTRKYGHLSFLELNTPCDEYDEYRESKGQAEPNE</sequence>
<keyword evidence="1" id="KW-1185">Reference proteome</keyword>
<dbReference type="Proteomes" id="UP000887572">
    <property type="component" value="Unplaced"/>
</dbReference>
<protein>
    <submittedName>
        <fullName evidence="2">Uncharacterized protein</fullName>
    </submittedName>
</protein>
<evidence type="ECO:0000313" key="2">
    <source>
        <dbReference type="WBParaSite" id="Gr19_v10_g7795.t1"/>
    </source>
</evidence>
<dbReference type="WBParaSite" id="Gr19_v10_g7795.t1">
    <property type="protein sequence ID" value="Gr19_v10_g7795.t1"/>
    <property type="gene ID" value="Gr19_v10_g7795"/>
</dbReference>
<name>A0A914I8V9_GLORO</name>
<dbReference type="AlphaFoldDB" id="A0A914I8V9"/>
<accession>A0A914I8V9</accession>
<evidence type="ECO:0000313" key="1">
    <source>
        <dbReference type="Proteomes" id="UP000887572"/>
    </source>
</evidence>
<reference evidence="2" key="1">
    <citation type="submission" date="2022-11" db="UniProtKB">
        <authorList>
            <consortium name="WormBaseParasite"/>
        </authorList>
    </citation>
    <scope>IDENTIFICATION</scope>
</reference>
<organism evidence="1 2">
    <name type="scientific">Globodera rostochiensis</name>
    <name type="common">Golden nematode worm</name>
    <name type="synonym">Heterodera rostochiensis</name>
    <dbReference type="NCBI Taxonomy" id="31243"/>
    <lineage>
        <taxon>Eukaryota</taxon>
        <taxon>Metazoa</taxon>
        <taxon>Ecdysozoa</taxon>
        <taxon>Nematoda</taxon>
        <taxon>Chromadorea</taxon>
        <taxon>Rhabditida</taxon>
        <taxon>Tylenchina</taxon>
        <taxon>Tylenchomorpha</taxon>
        <taxon>Tylenchoidea</taxon>
        <taxon>Heteroderidae</taxon>
        <taxon>Heteroderinae</taxon>
        <taxon>Globodera</taxon>
    </lineage>
</organism>
<proteinExistence type="predicted"/>